<dbReference type="Proteomes" id="UP001602245">
    <property type="component" value="Unassembled WGS sequence"/>
</dbReference>
<dbReference type="RefSeq" id="WP_020511532.1">
    <property type="nucleotide sequence ID" value="NZ_JBIAZU010000002.1"/>
</dbReference>
<comment type="caution">
    <text evidence="3">The sequence shown here is derived from an EMBL/GenBank/DDBJ whole genome shotgun (WGS) entry which is preliminary data.</text>
</comment>
<name>A0ABW6W9D6_9ACTN</name>
<sequence length="1058" mass="112892">MSEIEELTAALERMAPGPERDEACGDLCRAYLERADQDDSPADLDLAIEAAERADDPEDTYVRYALAWAYGCRWDCGEDPADRDRAIDHWHAVLAVVEDLAGLAECARLLGERAEAEEDVADVSASIELFERAAAAGERPWWLLGMVYRMRWHLGDDLADLRRVAQNFDAGLAEPSSPEWLVAAYLDRLEVARALVRAESAVDSHGIPAGVSDLRRVIGEARRVFESGAGEHDDRARLAVGMAVATSLTGAGQHPEAVDVAWLREMTAVGRTLTDPPPGWELQLNTLDAMVAFTERARSGGGLPDEALETLVAPLRDGDVDPGVGKELQKVATMFMAARAIQSGDRRSLRAAIDRFHASEDPEERLFGDAYELADRAQFGDPSVRADLQVLLARVRTEPLSFETRQGLVPLLTMIESGLSGGDGAYRPVDRTPIPAGDIPAADAALQALIGPMQAARTRHDVVALRECAERFDELLAVLPPGHLLRLVALGLAVAAAESLLVDEPGDPEAAHRLLRWTEDGLGMAAGPHHPRWTAFALSRGEALRQLGEGDRAESRRWGLDGLRGLAWRVLLQSGTDDAVTVAAEAGAVARRVAGWCQADGALDDMVAALDAGRGLVLYAATASRTIAERLSEAGHPDLADEWRASAGYGRDAITGDPLGAGRGLEVPDDLRARVLRALDLSTPVPASTADIRDGLAAAGADALVYLVPSSWEQPGAAVIVPVGGEPSLLVLPGLIIGPGSRLATTGGRLRDAGPAEEPGGQAGAGPDELCGWAWSAAMEPVLRRSGLRRSDGPLRLVLVPTGPLSSVPWHAAFRTEGDRRRYAVEEAVISYAVSGRAFVESAREPARTVKSVLIVGDPTGDLPFAGLEARAIGAAFYPEAAFARAPREVLDWVVAAAPGPSLLHLACHGRADPAHPAEACLRLAGGELTARRLLDASRTASLEIEQVFLAACTTGLTGIDHDEAFSLTTAFLAAGARTAFGSLWPVPDEETSVLMYLVHHHLAEGCTPVDALHRAQLWMLDPERKPPAGMPAELVRHCDGPRPAEPRCWAAFTHQGR</sequence>
<evidence type="ECO:0000259" key="2">
    <source>
        <dbReference type="Pfam" id="PF12770"/>
    </source>
</evidence>
<evidence type="ECO:0000256" key="1">
    <source>
        <dbReference type="SAM" id="MobiDB-lite"/>
    </source>
</evidence>
<dbReference type="Pfam" id="PF12770">
    <property type="entry name" value="CHAT"/>
    <property type="match status" value="1"/>
</dbReference>
<evidence type="ECO:0000313" key="4">
    <source>
        <dbReference type="Proteomes" id="UP001602245"/>
    </source>
</evidence>
<accession>A0ABW6W9D6</accession>
<evidence type="ECO:0000313" key="3">
    <source>
        <dbReference type="EMBL" id="MFF5289933.1"/>
    </source>
</evidence>
<protein>
    <submittedName>
        <fullName evidence="3">CHAT domain-containing protein</fullName>
    </submittedName>
</protein>
<organism evidence="3 4">
    <name type="scientific">Paractinoplanes globisporus</name>
    <dbReference type="NCBI Taxonomy" id="113565"/>
    <lineage>
        <taxon>Bacteria</taxon>
        <taxon>Bacillati</taxon>
        <taxon>Actinomycetota</taxon>
        <taxon>Actinomycetes</taxon>
        <taxon>Micromonosporales</taxon>
        <taxon>Micromonosporaceae</taxon>
        <taxon>Paractinoplanes</taxon>
    </lineage>
</organism>
<dbReference type="EMBL" id="JBIAZU010000002">
    <property type="protein sequence ID" value="MFF5289933.1"/>
    <property type="molecule type" value="Genomic_DNA"/>
</dbReference>
<feature type="region of interest" description="Disordered" evidence="1">
    <location>
        <begin position="747"/>
        <end position="766"/>
    </location>
</feature>
<feature type="domain" description="CHAT" evidence="2">
    <location>
        <begin position="769"/>
        <end position="1057"/>
    </location>
</feature>
<proteinExistence type="predicted"/>
<keyword evidence="4" id="KW-1185">Reference proteome</keyword>
<reference evidence="3 4" key="1">
    <citation type="submission" date="2024-10" db="EMBL/GenBank/DDBJ databases">
        <title>The Natural Products Discovery Center: Release of the First 8490 Sequenced Strains for Exploring Actinobacteria Biosynthetic Diversity.</title>
        <authorList>
            <person name="Kalkreuter E."/>
            <person name="Kautsar S.A."/>
            <person name="Yang D."/>
            <person name="Bader C.D."/>
            <person name="Teijaro C.N."/>
            <person name="Fluegel L."/>
            <person name="Davis C.M."/>
            <person name="Simpson J.R."/>
            <person name="Lauterbach L."/>
            <person name="Steele A.D."/>
            <person name="Gui C."/>
            <person name="Meng S."/>
            <person name="Li G."/>
            <person name="Viehrig K."/>
            <person name="Ye F."/>
            <person name="Su P."/>
            <person name="Kiefer A.F."/>
            <person name="Nichols A."/>
            <person name="Cepeda A.J."/>
            <person name="Yan W."/>
            <person name="Fan B."/>
            <person name="Jiang Y."/>
            <person name="Adhikari A."/>
            <person name="Zheng C.-J."/>
            <person name="Schuster L."/>
            <person name="Cowan T.M."/>
            <person name="Smanski M.J."/>
            <person name="Chevrette M.G."/>
            <person name="De Carvalho L.P.S."/>
            <person name="Shen B."/>
        </authorList>
    </citation>
    <scope>NUCLEOTIDE SEQUENCE [LARGE SCALE GENOMIC DNA]</scope>
    <source>
        <strain evidence="3 4">NPDC000087</strain>
    </source>
</reference>
<dbReference type="InterPro" id="IPR024983">
    <property type="entry name" value="CHAT_dom"/>
</dbReference>
<gene>
    <name evidence="3" type="ORF">ACFY35_10855</name>
</gene>
<feature type="compositionally biased region" description="Low complexity" evidence="1">
    <location>
        <begin position="756"/>
        <end position="766"/>
    </location>
</feature>